<dbReference type="PANTHER" id="PTHR16023:SF0">
    <property type="entry name" value="PROTEIN VAC14 HOMOLOG"/>
    <property type="match status" value="1"/>
</dbReference>
<dbReference type="STRING" id="56216.A0A1A6FTR3"/>
<feature type="non-terminal residue" evidence="7">
    <location>
        <position position="537"/>
    </location>
</feature>
<organism evidence="7 8">
    <name type="scientific">Neotoma lepida</name>
    <name type="common">Desert woodrat</name>
    <dbReference type="NCBI Taxonomy" id="56216"/>
    <lineage>
        <taxon>Eukaryota</taxon>
        <taxon>Metazoa</taxon>
        <taxon>Chordata</taxon>
        <taxon>Craniata</taxon>
        <taxon>Vertebrata</taxon>
        <taxon>Euteleostomi</taxon>
        <taxon>Mammalia</taxon>
        <taxon>Eutheria</taxon>
        <taxon>Euarchontoglires</taxon>
        <taxon>Glires</taxon>
        <taxon>Rodentia</taxon>
        <taxon>Myomorpha</taxon>
        <taxon>Muroidea</taxon>
        <taxon>Cricetidae</taxon>
        <taxon>Neotominae</taxon>
        <taxon>Neotoma</taxon>
    </lineage>
</organism>
<keyword evidence="8" id="KW-1185">Reference proteome</keyword>
<dbReference type="InterPro" id="IPR026825">
    <property type="entry name" value="Vac14"/>
</dbReference>
<dbReference type="GO" id="GO:0070772">
    <property type="term" value="C:PAS complex"/>
    <property type="evidence" value="ECO:0007669"/>
    <property type="project" value="InterPro"/>
</dbReference>
<name>A0A1A6FTR3_NEOLE</name>
<evidence type="ECO:0000256" key="4">
    <source>
        <dbReference type="SAM" id="MobiDB-lite"/>
    </source>
</evidence>
<dbReference type="GO" id="GO:0010008">
    <property type="term" value="C:endosome membrane"/>
    <property type="evidence" value="ECO:0007669"/>
    <property type="project" value="TreeGrafter"/>
</dbReference>
<evidence type="ECO:0000313" key="7">
    <source>
        <dbReference type="EMBL" id="OBS57333.1"/>
    </source>
</evidence>
<keyword evidence="5" id="KW-0812">Transmembrane</keyword>
<accession>A0A1A6FTR3</accession>
<evidence type="ECO:0000313" key="8">
    <source>
        <dbReference type="Proteomes" id="UP000092124"/>
    </source>
</evidence>
<evidence type="ECO:0000256" key="5">
    <source>
        <dbReference type="SAM" id="Phobius"/>
    </source>
</evidence>
<comment type="subcellular location">
    <subcellularLocation>
        <location evidence="1">Endomembrane system</location>
    </subcellularLocation>
</comment>
<feature type="transmembrane region" description="Helical" evidence="5">
    <location>
        <begin position="78"/>
        <end position="98"/>
    </location>
</feature>
<reference evidence="7 8" key="1">
    <citation type="submission" date="2016-06" db="EMBL/GenBank/DDBJ databases">
        <title>The Draft Genome Sequence and Annotation of the Desert Woodrat Neotoma lepida.</title>
        <authorList>
            <person name="Campbell M."/>
            <person name="Oakeson K.F."/>
            <person name="Yandell M."/>
            <person name="Halpert J.R."/>
            <person name="Dearing D."/>
        </authorList>
    </citation>
    <scope>NUCLEOTIDE SEQUENCE [LARGE SCALE GENOMIC DNA]</scope>
    <source>
        <strain evidence="7">417</strain>
        <tissue evidence="7">Liver</tissue>
    </source>
</reference>
<evidence type="ECO:0000256" key="2">
    <source>
        <dbReference type="ARBA" id="ARBA00022737"/>
    </source>
</evidence>
<dbReference type="Pfam" id="PF11916">
    <property type="entry name" value="Vac14_Fig4_bd"/>
    <property type="match status" value="2"/>
</dbReference>
<dbReference type="Proteomes" id="UP000092124">
    <property type="component" value="Unassembled WGS sequence"/>
</dbReference>
<feature type="domain" description="Vacuolar protein 14 C-terminal Fig4-binding" evidence="6">
    <location>
        <begin position="268"/>
        <end position="366"/>
    </location>
</feature>
<dbReference type="AlphaFoldDB" id="A0A1A6FTR3"/>
<dbReference type="InterPro" id="IPR021841">
    <property type="entry name" value="VAC14_Fig4p-bd"/>
</dbReference>
<comment type="caution">
    <text evidence="7">The sequence shown here is derived from an EMBL/GenBank/DDBJ whole genome shotgun (WGS) entry which is preliminary data.</text>
</comment>
<dbReference type="EMBL" id="LZPO01117162">
    <property type="protein sequence ID" value="OBS57333.1"/>
    <property type="molecule type" value="Genomic_DNA"/>
</dbReference>
<feature type="domain" description="Vacuolar protein 14 C-terminal Fig4-binding" evidence="6">
    <location>
        <begin position="408"/>
        <end position="475"/>
    </location>
</feature>
<keyword evidence="3 5" id="KW-0472">Membrane</keyword>
<gene>
    <name evidence="7" type="ORF">A6R68_11543</name>
</gene>
<dbReference type="OrthoDB" id="5574975at2759"/>
<feature type="region of interest" description="Disordered" evidence="4">
    <location>
        <begin position="44"/>
        <end position="65"/>
    </location>
</feature>
<evidence type="ECO:0000256" key="1">
    <source>
        <dbReference type="ARBA" id="ARBA00004308"/>
    </source>
</evidence>
<sequence length="537" mass="61180">MNSYFYKFMINLLQTFSSERKLLEARGPFIIRCQLQGSGSKASESHCGIGRSDFPSPPTTMRSISPREQSGVKYLKQFFYAIFVSSCLLFSAALLALLDTELVAIFQKALQSQDDTQQAETNRERRVQYQAEMKTEGLGREHEHGVVANVEKQQEFLHCVVLLWVEMKLQREKKHIEQEAEAMGEGVVICPDLKTGQLFSTLPVDILTWSHVQPCLSLQTIPNPLVATSPSLADLGSLESSAWQPFSCWPLSWRRQQLQATDTCDHLQLCLLLNAENIFHSMADILLREEDLKFASTMVHTLNTILLTSTELFQLRNQLKDLKTLESQNLFCCLYRSWCHNPVTTVSLCFLTQNYRHAYDLIQKLYPLAVIQFPSEGQEWSCCHFPVLSFWGLGQTSPRPSTGDAVGGDLEVTVDFLTEVDKLVQLIECPIFTYLRLQLLDVKNNPYLIKALYGLLMLLPQSSAFQLLSHRLQCVPNPELLQTEDSLKAAPKSQKGDSPSIDYTELLQHFEKVQRQHLEVRHQRSGRGDHLDRRVVL</sequence>
<proteinExistence type="predicted"/>
<dbReference type="PANTHER" id="PTHR16023">
    <property type="entry name" value="TAX1 BINDING PROTEIN-RELATED"/>
    <property type="match status" value="1"/>
</dbReference>
<dbReference type="GO" id="GO:0006661">
    <property type="term" value="P:phosphatidylinositol biosynthetic process"/>
    <property type="evidence" value="ECO:0007669"/>
    <property type="project" value="InterPro"/>
</dbReference>
<protein>
    <recommendedName>
        <fullName evidence="6">Vacuolar protein 14 C-terminal Fig4-binding domain-containing protein</fullName>
    </recommendedName>
</protein>
<keyword evidence="2" id="KW-0677">Repeat</keyword>
<keyword evidence="5" id="KW-1133">Transmembrane helix</keyword>
<evidence type="ECO:0000259" key="6">
    <source>
        <dbReference type="Pfam" id="PF11916"/>
    </source>
</evidence>
<evidence type="ECO:0000256" key="3">
    <source>
        <dbReference type="ARBA" id="ARBA00023136"/>
    </source>
</evidence>